<dbReference type="InParanoid" id="A0A1X7VTT5"/>
<keyword evidence="1" id="KW-0472">Membrane</keyword>
<feature type="transmembrane region" description="Helical" evidence="1">
    <location>
        <begin position="82"/>
        <end position="106"/>
    </location>
</feature>
<dbReference type="AlphaFoldDB" id="A0A1X7VTT5"/>
<reference evidence="2" key="1">
    <citation type="submission" date="2017-05" db="UniProtKB">
        <authorList>
            <consortium name="EnsemblMetazoa"/>
        </authorList>
    </citation>
    <scope>IDENTIFICATION</scope>
</reference>
<keyword evidence="1" id="KW-0812">Transmembrane</keyword>
<sequence>MGLLMAKDDEPTFIWWIGQANTPRLKARYWLQFGIFNIISLSVILIGIPALILLIPATIFAYQAVIKYDEGDEGACKTKTSISSLLSILSMIVFVLCVGGTSAAIYQFL</sequence>
<accession>A0A1X7VTT5</accession>
<feature type="transmembrane region" description="Helical" evidence="1">
    <location>
        <begin position="34"/>
        <end position="62"/>
    </location>
</feature>
<keyword evidence="1" id="KW-1133">Transmembrane helix</keyword>
<dbReference type="EnsemblMetazoa" id="Aqu2.1.43260_001">
    <property type="protein sequence ID" value="Aqu2.1.43260_001"/>
    <property type="gene ID" value="Aqu2.1.43260"/>
</dbReference>
<evidence type="ECO:0000256" key="1">
    <source>
        <dbReference type="SAM" id="Phobius"/>
    </source>
</evidence>
<protein>
    <submittedName>
        <fullName evidence="2">Uncharacterized protein</fullName>
    </submittedName>
</protein>
<evidence type="ECO:0000313" key="2">
    <source>
        <dbReference type="EnsemblMetazoa" id="Aqu2.1.43260_001"/>
    </source>
</evidence>
<organism evidence="2">
    <name type="scientific">Amphimedon queenslandica</name>
    <name type="common">Sponge</name>
    <dbReference type="NCBI Taxonomy" id="400682"/>
    <lineage>
        <taxon>Eukaryota</taxon>
        <taxon>Metazoa</taxon>
        <taxon>Porifera</taxon>
        <taxon>Demospongiae</taxon>
        <taxon>Heteroscleromorpha</taxon>
        <taxon>Haplosclerida</taxon>
        <taxon>Niphatidae</taxon>
        <taxon>Amphimedon</taxon>
    </lineage>
</organism>
<name>A0A1X7VTT5_AMPQE</name>
<proteinExistence type="predicted"/>